<feature type="domain" description="ABC transporter" evidence="6">
    <location>
        <begin position="2"/>
        <end position="207"/>
    </location>
</feature>
<dbReference type="Gene3D" id="3.40.50.300">
    <property type="entry name" value="P-loop containing nucleotide triphosphate hydrolases"/>
    <property type="match status" value="1"/>
</dbReference>
<keyword evidence="4" id="KW-0067">ATP-binding</keyword>
<dbReference type="Pfam" id="PF00005">
    <property type="entry name" value="ABC_tran"/>
    <property type="match status" value="1"/>
</dbReference>
<comment type="similarity">
    <text evidence="1">Belongs to the ABC transporter superfamily.</text>
</comment>
<organism evidence="7">
    <name type="scientific">marine sediment metagenome</name>
    <dbReference type="NCBI Taxonomy" id="412755"/>
    <lineage>
        <taxon>unclassified sequences</taxon>
        <taxon>metagenomes</taxon>
        <taxon>ecological metagenomes</taxon>
    </lineage>
</organism>
<dbReference type="GO" id="GO:0016887">
    <property type="term" value="F:ATP hydrolysis activity"/>
    <property type="evidence" value="ECO:0007669"/>
    <property type="project" value="InterPro"/>
</dbReference>
<keyword evidence="2" id="KW-0813">Transport</keyword>
<dbReference type="PANTHER" id="PTHR43820:SF2">
    <property type="entry name" value="ABC TRANSPORTER ATP-BINDING PROTEIN"/>
    <property type="match status" value="1"/>
</dbReference>
<proteinExistence type="inferred from homology"/>
<dbReference type="InterPro" id="IPR003593">
    <property type="entry name" value="AAA+_ATPase"/>
</dbReference>
<dbReference type="GO" id="GO:0005524">
    <property type="term" value="F:ATP binding"/>
    <property type="evidence" value="ECO:0007669"/>
    <property type="project" value="UniProtKB-KW"/>
</dbReference>
<dbReference type="InterPro" id="IPR027417">
    <property type="entry name" value="P-loop_NTPase"/>
</dbReference>
<dbReference type="PANTHER" id="PTHR43820">
    <property type="entry name" value="HIGH-AFFINITY BRANCHED-CHAIN AMINO ACID TRANSPORT ATP-BINDING PROTEIN LIVF"/>
    <property type="match status" value="1"/>
</dbReference>
<sequence length="207" mass="22650">TLEVKEINTYYGLSHILHDISLKVQENEVVCLLGRNGAGKTTVMRSIMGLTPPRSGTIVFKGDTISGLKPHHIFSKGIKIVPQGRGVFPALSVEENLRLAMIKAGIKNYKSELDKVYGLFPELGKKRRQKGGVLSGGQLQMLAISRVLLGETGLILMDEPTEGLAPIIVQQIAEVIMDIKRSGCPLLLAEQNLKLALEVGDRHYIID</sequence>
<dbReference type="AlphaFoldDB" id="X0Z4P2"/>
<evidence type="ECO:0000256" key="2">
    <source>
        <dbReference type="ARBA" id="ARBA00022448"/>
    </source>
</evidence>
<keyword evidence="5" id="KW-0029">Amino-acid transport</keyword>
<evidence type="ECO:0000256" key="5">
    <source>
        <dbReference type="ARBA" id="ARBA00022970"/>
    </source>
</evidence>
<dbReference type="PROSITE" id="PS50893">
    <property type="entry name" value="ABC_TRANSPORTER_2"/>
    <property type="match status" value="1"/>
</dbReference>
<feature type="non-terminal residue" evidence="7">
    <location>
        <position position="1"/>
    </location>
</feature>
<dbReference type="GO" id="GO:0015658">
    <property type="term" value="F:branched-chain amino acid transmembrane transporter activity"/>
    <property type="evidence" value="ECO:0007669"/>
    <property type="project" value="TreeGrafter"/>
</dbReference>
<dbReference type="InterPro" id="IPR017871">
    <property type="entry name" value="ABC_transporter-like_CS"/>
</dbReference>
<dbReference type="CDD" id="cd03224">
    <property type="entry name" value="ABC_TM1139_LivF_branched"/>
    <property type="match status" value="1"/>
</dbReference>
<reference evidence="7" key="1">
    <citation type="journal article" date="2014" name="Front. Microbiol.">
        <title>High frequency of phylogenetically diverse reductive dehalogenase-homologous genes in deep subseafloor sedimentary metagenomes.</title>
        <authorList>
            <person name="Kawai M."/>
            <person name="Futagami T."/>
            <person name="Toyoda A."/>
            <person name="Takaki Y."/>
            <person name="Nishi S."/>
            <person name="Hori S."/>
            <person name="Arai W."/>
            <person name="Tsubouchi T."/>
            <person name="Morono Y."/>
            <person name="Uchiyama I."/>
            <person name="Ito T."/>
            <person name="Fujiyama A."/>
            <person name="Inagaki F."/>
            <person name="Takami H."/>
        </authorList>
    </citation>
    <scope>NUCLEOTIDE SEQUENCE</scope>
    <source>
        <strain evidence="7">Expedition CK06-06</strain>
    </source>
</reference>
<evidence type="ECO:0000256" key="3">
    <source>
        <dbReference type="ARBA" id="ARBA00022741"/>
    </source>
</evidence>
<protein>
    <recommendedName>
        <fullName evidence="6">ABC transporter domain-containing protein</fullName>
    </recommendedName>
</protein>
<dbReference type="PROSITE" id="PS00211">
    <property type="entry name" value="ABC_TRANSPORTER_1"/>
    <property type="match status" value="1"/>
</dbReference>
<evidence type="ECO:0000313" key="7">
    <source>
        <dbReference type="EMBL" id="GAG43496.1"/>
    </source>
</evidence>
<dbReference type="SUPFAM" id="SSF52540">
    <property type="entry name" value="P-loop containing nucleoside triphosphate hydrolases"/>
    <property type="match status" value="1"/>
</dbReference>
<dbReference type="GO" id="GO:0015807">
    <property type="term" value="P:L-amino acid transport"/>
    <property type="evidence" value="ECO:0007669"/>
    <property type="project" value="TreeGrafter"/>
</dbReference>
<evidence type="ECO:0000259" key="6">
    <source>
        <dbReference type="PROSITE" id="PS50893"/>
    </source>
</evidence>
<dbReference type="EMBL" id="BARS01055193">
    <property type="protein sequence ID" value="GAG43496.1"/>
    <property type="molecule type" value="Genomic_DNA"/>
</dbReference>
<keyword evidence="3" id="KW-0547">Nucleotide-binding</keyword>
<accession>X0Z4P2</accession>
<dbReference type="SMART" id="SM00382">
    <property type="entry name" value="AAA"/>
    <property type="match status" value="1"/>
</dbReference>
<gene>
    <name evidence="7" type="ORF">S01H1_81552</name>
</gene>
<evidence type="ECO:0000256" key="4">
    <source>
        <dbReference type="ARBA" id="ARBA00022840"/>
    </source>
</evidence>
<comment type="caution">
    <text evidence="7">The sequence shown here is derived from an EMBL/GenBank/DDBJ whole genome shotgun (WGS) entry which is preliminary data.</text>
</comment>
<feature type="non-terminal residue" evidence="7">
    <location>
        <position position="207"/>
    </location>
</feature>
<evidence type="ECO:0000256" key="1">
    <source>
        <dbReference type="ARBA" id="ARBA00005417"/>
    </source>
</evidence>
<name>X0Z4P2_9ZZZZ</name>
<dbReference type="InterPro" id="IPR003439">
    <property type="entry name" value="ABC_transporter-like_ATP-bd"/>
</dbReference>
<dbReference type="InterPro" id="IPR052156">
    <property type="entry name" value="BCAA_Transport_ATP-bd_LivF"/>
</dbReference>